<protein>
    <submittedName>
        <fullName evidence="2">Uncharacterized protein</fullName>
    </submittedName>
</protein>
<dbReference type="Proteomes" id="UP000054709">
    <property type="component" value="Unassembled WGS sequence"/>
</dbReference>
<evidence type="ECO:0000313" key="2">
    <source>
        <dbReference type="EMBL" id="KTD86105.1"/>
    </source>
</evidence>
<keyword evidence="1" id="KW-0732">Signal</keyword>
<dbReference type="OrthoDB" id="2618321at2"/>
<comment type="caution">
    <text evidence="2">The sequence shown here is derived from an EMBL/GenBank/DDBJ whole genome shotgun (WGS) entry which is preliminary data.</text>
</comment>
<accession>A0A0W1AXR5</accession>
<dbReference type="PROSITE" id="PS51257">
    <property type="entry name" value="PROKAR_LIPOPROTEIN"/>
    <property type="match status" value="1"/>
</dbReference>
<evidence type="ECO:0000313" key="3">
    <source>
        <dbReference type="Proteomes" id="UP000054709"/>
    </source>
</evidence>
<keyword evidence="3" id="KW-1185">Reference proteome</keyword>
<dbReference type="AlphaFoldDB" id="A0A0W1AXR5"/>
<name>A0A0W1AXR5_9BACL</name>
<sequence>MRKSPFILSMILLSLTLIMGCSSEVDDATKAAEKYKIVEYTIKVSDDLFSEESILARNEEMKPYFTEYYTEKAMGSRITTIPYQIANKQKLSLKPDNLKFTLSEQKKDIVELKYTCDLVLLDKDDKESKRVPLEGILTMFDVDGQWLVQGDRFDSEALMKLIYD</sequence>
<feature type="signal peptide" evidence="1">
    <location>
        <begin position="1"/>
        <end position="27"/>
    </location>
</feature>
<proteinExistence type="predicted"/>
<dbReference type="EMBL" id="LCZJ02000023">
    <property type="protein sequence ID" value="KTD86105.1"/>
    <property type="molecule type" value="Genomic_DNA"/>
</dbReference>
<evidence type="ECO:0000256" key="1">
    <source>
        <dbReference type="SAM" id="SignalP"/>
    </source>
</evidence>
<dbReference type="RefSeq" id="WP_060624011.1">
    <property type="nucleotide sequence ID" value="NZ_LCZJ02000023.1"/>
</dbReference>
<feature type="chain" id="PRO_5038770696" evidence="1">
    <location>
        <begin position="28"/>
        <end position="164"/>
    </location>
</feature>
<organism evidence="2 3">
    <name type="scientific">Paenibacillus etheri</name>
    <dbReference type="NCBI Taxonomy" id="1306852"/>
    <lineage>
        <taxon>Bacteria</taxon>
        <taxon>Bacillati</taxon>
        <taxon>Bacillota</taxon>
        <taxon>Bacilli</taxon>
        <taxon>Bacillales</taxon>
        <taxon>Paenibacillaceae</taxon>
        <taxon>Paenibacillus</taxon>
    </lineage>
</organism>
<gene>
    <name evidence="2" type="ORF">UQ64_16695</name>
</gene>
<reference evidence="2 3" key="1">
    <citation type="journal article" date="2015" name="Int. Biodeterior. Biodegradation">
        <title>Physiological and genetic screening methods for the isolation of methyl tert-butyl ether-degrading bacteria for bioremediation purposes.</title>
        <authorList>
            <person name="Guisado I.M."/>
            <person name="Purswani J."/>
            <person name="Gonzalez Lopez J."/>
            <person name="Pozo C."/>
        </authorList>
    </citation>
    <scope>NUCLEOTIDE SEQUENCE [LARGE SCALE GENOMIC DNA]</scope>
    <source>
        <strain evidence="2 3">SH7</strain>
    </source>
</reference>